<dbReference type="PROSITE" id="PS51163">
    <property type="entry name" value="YRDC"/>
    <property type="match status" value="1"/>
</dbReference>
<dbReference type="InterPro" id="IPR036046">
    <property type="entry name" value="Acylphosphatase-like_dom_sf"/>
</dbReference>
<evidence type="ECO:0000259" key="11">
    <source>
        <dbReference type="PROSITE" id="PS51163"/>
    </source>
</evidence>
<dbReference type="InterPro" id="IPR017945">
    <property type="entry name" value="DHBP_synth_RibB-like_a/b_dom"/>
</dbReference>
<comment type="catalytic activity">
    <reaction evidence="9">
        <text>an acyl phosphate + H2O = a carboxylate + phosphate + H(+)</text>
        <dbReference type="Rhea" id="RHEA:14965"/>
        <dbReference type="ChEBI" id="CHEBI:15377"/>
        <dbReference type="ChEBI" id="CHEBI:15378"/>
        <dbReference type="ChEBI" id="CHEBI:29067"/>
        <dbReference type="ChEBI" id="CHEBI:43474"/>
        <dbReference type="ChEBI" id="CHEBI:59918"/>
        <dbReference type="EC" id="3.6.1.7"/>
    </reaction>
</comment>
<evidence type="ECO:0000313" key="12">
    <source>
        <dbReference type="EMBL" id="SPF34146.1"/>
    </source>
</evidence>
<dbReference type="GO" id="GO:0016743">
    <property type="term" value="F:carboxyl- or carbamoyltransferase activity"/>
    <property type="evidence" value="ECO:0007669"/>
    <property type="project" value="UniProtKB-UniRule"/>
</dbReference>
<evidence type="ECO:0000256" key="7">
    <source>
        <dbReference type="ARBA" id="ARBA00048220"/>
    </source>
</evidence>
<dbReference type="GO" id="GO:0008270">
    <property type="term" value="F:zinc ion binding"/>
    <property type="evidence" value="ECO:0007669"/>
    <property type="project" value="UniProtKB-KW"/>
</dbReference>
<dbReference type="SUPFAM" id="SSF55821">
    <property type="entry name" value="YrdC/RibB"/>
    <property type="match status" value="1"/>
</dbReference>
<feature type="domain" description="YrdC-like" evidence="11">
    <location>
        <begin position="194"/>
        <end position="387"/>
    </location>
</feature>
<dbReference type="GO" id="GO:0051604">
    <property type="term" value="P:protein maturation"/>
    <property type="evidence" value="ECO:0007669"/>
    <property type="project" value="TreeGrafter"/>
</dbReference>
<gene>
    <name evidence="12" type="primary">hypF</name>
    <name evidence="12" type="ORF">SBF1_1280015</name>
</gene>
<dbReference type="AlphaFoldDB" id="A0A2U3K3A8"/>
<dbReference type="GO" id="GO:0003725">
    <property type="term" value="F:double-stranded RNA binding"/>
    <property type="evidence" value="ECO:0007669"/>
    <property type="project" value="InterPro"/>
</dbReference>
<dbReference type="Gene3D" id="3.30.420.40">
    <property type="match status" value="1"/>
</dbReference>
<evidence type="ECO:0000256" key="8">
    <source>
        <dbReference type="PIRNR" id="PIRNR006256"/>
    </source>
</evidence>
<evidence type="ECO:0000256" key="1">
    <source>
        <dbReference type="ARBA" id="ARBA00004711"/>
    </source>
</evidence>
<keyword evidence="3" id="KW-0436">Ligase</keyword>
<proteinExistence type="inferred from homology"/>
<dbReference type="Gene3D" id="3.30.420.360">
    <property type="match status" value="1"/>
</dbReference>
<feature type="active site" evidence="9">
    <location>
        <position position="20"/>
    </location>
</feature>
<dbReference type="Pfam" id="PF01300">
    <property type="entry name" value="Sua5_yciO_yrdC"/>
    <property type="match status" value="1"/>
</dbReference>
<dbReference type="EC" id="6.2.-.-" evidence="8"/>
<dbReference type="InterPro" id="IPR055128">
    <property type="entry name" value="HypF_C_2"/>
</dbReference>
<dbReference type="PANTHER" id="PTHR42959">
    <property type="entry name" value="CARBAMOYLTRANSFERASE"/>
    <property type="match status" value="1"/>
</dbReference>
<evidence type="ECO:0000256" key="3">
    <source>
        <dbReference type="ARBA" id="ARBA00022598"/>
    </source>
</evidence>
<dbReference type="InterPro" id="IPR001792">
    <property type="entry name" value="Acylphosphatase-like_dom"/>
</dbReference>
<reference evidence="13" key="1">
    <citation type="submission" date="2018-02" db="EMBL/GenBank/DDBJ databases">
        <authorList>
            <person name="Hausmann B."/>
        </authorList>
    </citation>
    <scope>NUCLEOTIDE SEQUENCE [LARGE SCALE GENOMIC DNA]</scope>
    <source>
        <strain evidence="13">Peat soil MAG SbF1</strain>
    </source>
</reference>
<dbReference type="PROSITE" id="PS51160">
    <property type="entry name" value="ACYLPHOSPHATASE_3"/>
    <property type="match status" value="1"/>
</dbReference>
<accession>A0A2U3K3A8</accession>
<comment type="similarity">
    <text evidence="2 8">Belongs to the carbamoyltransferase HypF family.</text>
</comment>
<feature type="active site" evidence="9">
    <location>
        <position position="38"/>
    </location>
</feature>
<dbReference type="SUPFAM" id="SSF53067">
    <property type="entry name" value="Actin-like ATPase domain"/>
    <property type="match status" value="1"/>
</dbReference>
<dbReference type="NCBIfam" id="TIGR00143">
    <property type="entry name" value="hypF"/>
    <property type="match status" value="1"/>
</dbReference>
<name>A0A2U3K3A8_9FIRM</name>
<keyword evidence="4" id="KW-0479">Metal-binding</keyword>
<sequence length="778" mass="86805">MHLQAKAIYFNGIVQGVGFRPFVFKLAEEMKVKGWVNNSSRGVSIHAEGINLDLFYKRLLKEAPPLAKIVTARFVETEFENYATFEIVQSKPEQDADVLISPDVATCGECLADMADPKNRHYQFPFTNCTNCGPRYSIIRDVPYDRAQTTMADFAMCQSCASEYKNPRDRRFHAQPVACAECGPTVQLRDTLGHLLPGIGVDQLAQGRILAVKGLGGFHLVCDARNAHAVRRLRDRKERGAKPFAVMARTVERARDQVVIGGKEEDLLRSSAGPIVVLERMLELTDSTNATNFLPADIAPNLATLGIILPYTPLHHLLFKGPYDFLVMTSANLSGRPLIYTNDEAMEGLKGIADYFLTHNRDIYHPCDDSVVQVIGNEAVFLRRARGYVPLPILMSSSQVKIPLLAVGGEMKNAFCLASGQRAFVSQHLGDMEGYENLKRFHQELESFQRVVNITPSAIAHDQHPNYQLTRYAMEQAWPTCSVQHHHAHLVSVMGEWDRTEPTLGVICDGIGLGEDHCLWGFEFLYGNAAGYERKAHLEYLPLPGGDAGVKHPLRIAYAYLQTLLSEEAWLNTEFLWTALTVHERQILERQLKTGFQVFQTSSAGRLFDVVSGLLGVCREVTYEGQAAIELESVAMRFRRQQCLRNNQENIKEGVKTKENVTELYPYEVRVENARYILGVGTLFDALVQDLLHGVSREEIAYRFHQTIAQAIVDLALRLGIETGPLVLSGGVFQNKLLTESVLKICHDQGIKVLRSQTLPPGDGGLAFGQLLIANEVL</sequence>
<dbReference type="Proteomes" id="UP000238916">
    <property type="component" value="Unassembled WGS sequence"/>
</dbReference>
<dbReference type="Pfam" id="PF00708">
    <property type="entry name" value="Acylphosphatase"/>
    <property type="match status" value="1"/>
</dbReference>
<dbReference type="InterPro" id="IPR004421">
    <property type="entry name" value="Carbamoyltransferase_HypF"/>
</dbReference>
<dbReference type="InterPro" id="IPR011125">
    <property type="entry name" value="Znf_HypF"/>
</dbReference>
<comment type="pathway">
    <text evidence="1">Protein modification; [NiFe] hydrogenase maturation.</text>
</comment>
<evidence type="ECO:0000256" key="5">
    <source>
        <dbReference type="ARBA" id="ARBA00022771"/>
    </source>
</evidence>
<dbReference type="Gene3D" id="3.90.870.50">
    <property type="match status" value="1"/>
</dbReference>
<evidence type="ECO:0000256" key="4">
    <source>
        <dbReference type="ARBA" id="ARBA00022723"/>
    </source>
</evidence>
<comment type="catalytic activity">
    <reaction evidence="7">
        <text>C-terminal L-cysteinyl-[HypE protein] + carbamoyl phosphate + ATP + H2O = C-terminal S-carboxamide-L-cysteinyl-[HypE protein] + AMP + phosphate + diphosphate + H(+)</text>
        <dbReference type="Rhea" id="RHEA:55636"/>
        <dbReference type="Rhea" id="RHEA-COMP:14247"/>
        <dbReference type="Rhea" id="RHEA-COMP:14392"/>
        <dbReference type="ChEBI" id="CHEBI:15377"/>
        <dbReference type="ChEBI" id="CHEBI:15378"/>
        <dbReference type="ChEBI" id="CHEBI:30616"/>
        <dbReference type="ChEBI" id="CHEBI:33019"/>
        <dbReference type="ChEBI" id="CHEBI:43474"/>
        <dbReference type="ChEBI" id="CHEBI:58228"/>
        <dbReference type="ChEBI" id="CHEBI:76913"/>
        <dbReference type="ChEBI" id="CHEBI:139126"/>
        <dbReference type="ChEBI" id="CHEBI:456215"/>
    </reaction>
</comment>
<evidence type="ECO:0000313" key="13">
    <source>
        <dbReference type="Proteomes" id="UP000238916"/>
    </source>
</evidence>
<dbReference type="InterPro" id="IPR041440">
    <property type="entry name" value="HypF_C"/>
</dbReference>
<dbReference type="Pfam" id="PF07503">
    <property type="entry name" value="zf-HYPF"/>
    <property type="match status" value="2"/>
</dbReference>
<dbReference type="InterPro" id="IPR006070">
    <property type="entry name" value="Sua5-like_dom"/>
</dbReference>
<dbReference type="InterPro" id="IPR051060">
    <property type="entry name" value="Carbamoyltrans_HypF-like"/>
</dbReference>
<dbReference type="UniPathway" id="UPA00335"/>
<keyword evidence="9" id="KW-0378">Hydrolase</keyword>
<dbReference type="Pfam" id="PF17788">
    <property type="entry name" value="HypF_C"/>
    <property type="match status" value="1"/>
</dbReference>
<keyword evidence="6" id="KW-0862">Zinc</keyword>
<dbReference type="Gene3D" id="3.30.110.120">
    <property type="match status" value="1"/>
</dbReference>
<organism evidence="12 13">
    <name type="scientific">Candidatus Desulfosporosinus infrequens</name>
    <dbReference type="NCBI Taxonomy" id="2043169"/>
    <lineage>
        <taxon>Bacteria</taxon>
        <taxon>Bacillati</taxon>
        <taxon>Bacillota</taxon>
        <taxon>Clostridia</taxon>
        <taxon>Eubacteriales</taxon>
        <taxon>Desulfitobacteriaceae</taxon>
        <taxon>Desulfosporosinus</taxon>
    </lineage>
</organism>
<feature type="domain" description="Acylphosphatase-like" evidence="10">
    <location>
        <begin position="5"/>
        <end position="89"/>
    </location>
</feature>
<dbReference type="InterPro" id="IPR043129">
    <property type="entry name" value="ATPase_NBD"/>
</dbReference>
<dbReference type="GO" id="GO:0016874">
    <property type="term" value="F:ligase activity"/>
    <property type="evidence" value="ECO:0007669"/>
    <property type="project" value="UniProtKB-UniRule"/>
</dbReference>
<evidence type="ECO:0000256" key="2">
    <source>
        <dbReference type="ARBA" id="ARBA00008097"/>
    </source>
</evidence>
<dbReference type="OrthoDB" id="9808093at2"/>
<protein>
    <recommendedName>
        <fullName evidence="8">Carbamoyltransferase</fullName>
        <ecNumber evidence="8">6.2.-.-</ecNumber>
    </recommendedName>
</protein>
<dbReference type="EMBL" id="OMOF01000033">
    <property type="protein sequence ID" value="SPF34146.1"/>
    <property type="molecule type" value="Genomic_DNA"/>
</dbReference>
<keyword evidence="5" id="KW-0863">Zinc-finger</keyword>
<dbReference type="Pfam" id="PF22521">
    <property type="entry name" value="HypF_C_2"/>
    <property type="match status" value="1"/>
</dbReference>
<evidence type="ECO:0000256" key="9">
    <source>
        <dbReference type="PROSITE-ProRule" id="PRU00520"/>
    </source>
</evidence>
<evidence type="ECO:0000256" key="6">
    <source>
        <dbReference type="ARBA" id="ARBA00022833"/>
    </source>
</evidence>
<dbReference type="SUPFAM" id="SSF54975">
    <property type="entry name" value="Acylphosphatase/BLUF domain-like"/>
    <property type="match status" value="1"/>
</dbReference>
<dbReference type="PANTHER" id="PTHR42959:SF1">
    <property type="entry name" value="CARBAMOYLTRANSFERASE HYPF"/>
    <property type="match status" value="1"/>
</dbReference>
<evidence type="ECO:0000259" key="10">
    <source>
        <dbReference type="PROSITE" id="PS51160"/>
    </source>
</evidence>
<dbReference type="PIRSF" id="PIRSF006256">
    <property type="entry name" value="CMPcnvr_hdrg_mat"/>
    <property type="match status" value="1"/>
</dbReference>
<dbReference type="GO" id="GO:0003998">
    <property type="term" value="F:acylphosphatase activity"/>
    <property type="evidence" value="ECO:0007669"/>
    <property type="project" value="UniProtKB-EC"/>
</dbReference>